<feature type="transmembrane region" description="Helical" evidence="1">
    <location>
        <begin position="151"/>
        <end position="168"/>
    </location>
</feature>
<feature type="transmembrane region" description="Helical" evidence="1">
    <location>
        <begin position="234"/>
        <end position="253"/>
    </location>
</feature>
<keyword evidence="1" id="KW-0472">Membrane</keyword>
<gene>
    <name evidence="2" type="ORF">HNQ66_001488</name>
</gene>
<dbReference type="InterPro" id="IPR007820">
    <property type="entry name" value="AbrB_fam"/>
</dbReference>
<dbReference type="GO" id="GO:0010468">
    <property type="term" value="P:regulation of gene expression"/>
    <property type="evidence" value="ECO:0007669"/>
    <property type="project" value="InterPro"/>
</dbReference>
<evidence type="ECO:0000256" key="1">
    <source>
        <dbReference type="SAM" id="Phobius"/>
    </source>
</evidence>
<keyword evidence="1" id="KW-1133">Transmembrane helix</keyword>
<dbReference type="EMBL" id="JACHIK010000004">
    <property type="protein sequence ID" value="MBB5042092.1"/>
    <property type="molecule type" value="Genomic_DNA"/>
</dbReference>
<feature type="transmembrane region" description="Helical" evidence="1">
    <location>
        <begin position="293"/>
        <end position="315"/>
    </location>
</feature>
<dbReference type="InterPro" id="IPR017516">
    <property type="entry name" value="AbrB_dup"/>
</dbReference>
<feature type="transmembrane region" description="Helical" evidence="1">
    <location>
        <begin position="7"/>
        <end position="25"/>
    </location>
</feature>
<feature type="transmembrane region" description="Helical" evidence="1">
    <location>
        <begin position="212"/>
        <end position="228"/>
    </location>
</feature>
<organism evidence="2 3">
    <name type="scientific">Shinella fusca</name>
    <dbReference type="NCBI Taxonomy" id="544480"/>
    <lineage>
        <taxon>Bacteria</taxon>
        <taxon>Pseudomonadati</taxon>
        <taxon>Pseudomonadota</taxon>
        <taxon>Alphaproteobacteria</taxon>
        <taxon>Hyphomicrobiales</taxon>
        <taxon>Rhizobiaceae</taxon>
        <taxon>Shinella</taxon>
    </lineage>
</organism>
<evidence type="ECO:0008006" key="4">
    <source>
        <dbReference type="Google" id="ProtNLM"/>
    </source>
</evidence>
<dbReference type="NCBIfam" id="TIGR03082">
    <property type="entry name" value="Gneg_AbrB_dup"/>
    <property type="match status" value="2"/>
</dbReference>
<feature type="transmembrane region" description="Helical" evidence="1">
    <location>
        <begin position="84"/>
        <end position="106"/>
    </location>
</feature>
<keyword evidence="3" id="KW-1185">Reference proteome</keyword>
<accession>A0A7W8DU01</accession>
<dbReference type="Proteomes" id="UP000535406">
    <property type="component" value="Unassembled WGS sequence"/>
</dbReference>
<dbReference type="PANTHER" id="PTHR38457">
    <property type="entry name" value="REGULATOR ABRB-RELATED"/>
    <property type="match status" value="1"/>
</dbReference>
<sequence>MTTARSAGRFALTLAIAAAGGLLMWLVHMPLAWLLGAMLATALCTFLHVPVSLPRHARPPMTAVIGAMLGTSFSPQVFSHAGAWIVSLLGLVVFIALTGWLAFTYFRRIAGLDPVTAYFSAMPGGLVEMITLGSEKGGDERMIALIHAARIFLVVLTLPFLIETFTGLDIDRSGVVSAGTAAVSMDDAAWFLGAVAGGAVLGVLLRLPARFLLGPMLVSAALHLAGVTDFELPAAALAVAQVVIGATIGCRFAGASPRMVLRAMVLSAGATVLMLLSTLLFSSLLSLAGGDRFIAYVLAYSPGGVAEMSLIALFLDVEVPFVVVHHLVRVLTVVAGAAAVFRLMRVRET</sequence>
<proteinExistence type="predicted"/>
<dbReference type="PIRSF" id="PIRSF038991">
    <property type="entry name" value="Protein_AbrB"/>
    <property type="match status" value="1"/>
</dbReference>
<evidence type="ECO:0000313" key="3">
    <source>
        <dbReference type="Proteomes" id="UP000535406"/>
    </source>
</evidence>
<dbReference type="GO" id="GO:0016020">
    <property type="term" value="C:membrane"/>
    <property type="evidence" value="ECO:0007669"/>
    <property type="project" value="InterPro"/>
</dbReference>
<dbReference type="AlphaFoldDB" id="A0A7W8DU01"/>
<feature type="transmembrane region" description="Helical" evidence="1">
    <location>
        <begin position="327"/>
        <end position="344"/>
    </location>
</feature>
<feature type="transmembrane region" description="Helical" evidence="1">
    <location>
        <begin position="188"/>
        <end position="205"/>
    </location>
</feature>
<comment type="caution">
    <text evidence="2">The sequence shown here is derived from an EMBL/GenBank/DDBJ whole genome shotgun (WGS) entry which is preliminary data.</text>
</comment>
<keyword evidence="1" id="KW-0812">Transmembrane</keyword>
<name>A0A7W8DU01_9HYPH</name>
<dbReference type="Pfam" id="PF05145">
    <property type="entry name" value="AbrB"/>
    <property type="match status" value="1"/>
</dbReference>
<protein>
    <recommendedName>
        <fullName evidence="4">Monooxygenase</fullName>
    </recommendedName>
</protein>
<feature type="transmembrane region" description="Helical" evidence="1">
    <location>
        <begin position="265"/>
        <end position="287"/>
    </location>
</feature>
<reference evidence="2 3" key="1">
    <citation type="submission" date="2020-08" db="EMBL/GenBank/DDBJ databases">
        <title>Genomic Encyclopedia of Type Strains, Phase IV (KMG-IV): sequencing the most valuable type-strain genomes for metagenomic binning, comparative biology and taxonomic classification.</title>
        <authorList>
            <person name="Goeker M."/>
        </authorList>
    </citation>
    <scope>NUCLEOTIDE SEQUENCE [LARGE SCALE GENOMIC DNA]</scope>
    <source>
        <strain evidence="2 3">DSM 21319</strain>
    </source>
</reference>
<dbReference type="RefSeq" id="WP_184142409.1">
    <property type="nucleotide sequence ID" value="NZ_JACHIK010000004.1"/>
</dbReference>
<dbReference type="PANTHER" id="PTHR38457:SF1">
    <property type="entry name" value="REGULATOR ABRB-RELATED"/>
    <property type="match status" value="1"/>
</dbReference>
<evidence type="ECO:0000313" key="2">
    <source>
        <dbReference type="EMBL" id="MBB5042092.1"/>
    </source>
</evidence>